<feature type="coiled-coil region" evidence="1">
    <location>
        <begin position="174"/>
        <end position="201"/>
    </location>
</feature>
<feature type="compositionally biased region" description="Basic residues" evidence="2">
    <location>
        <begin position="268"/>
        <end position="277"/>
    </location>
</feature>
<feature type="compositionally biased region" description="Low complexity" evidence="2">
    <location>
        <begin position="283"/>
        <end position="292"/>
    </location>
</feature>
<feature type="region of interest" description="Disordered" evidence="2">
    <location>
        <begin position="255"/>
        <end position="308"/>
    </location>
</feature>
<accession>A0A8H3FCE0</accession>
<evidence type="ECO:0000256" key="2">
    <source>
        <dbReference type="SAM" id="MobiDB-lite"/>
    </source>
</evidence>
<name>A0A8H3FCE0_9LECA</name>
<sequence length="456" mass="49750">MADINIPRTPSPTIPTSKSGGFTSLTPPPTTQAIRHASFMTAPERRSQNAKSVHKLGRLPTVDEAQSFTGEECRNLLLEVLPILGETRMTLAHTQLQLNLLSIEATEAAQRAEVEHEMMRREAEVLRAGSPILQGRRANFGDQSPFPHMQRQLEIALEAGRDLEADNYQLKNRLHQAKRIIKQLSGQKIQLSEENHLLRQRIKQNRAHVDAIRPTDTSPNIFPLPRARPANRPIRSATPAQNPLDALLMADQILSGNPSSMPATPSPHRLHRQRNGHTRGVQSLSSLPSTPTRPRRMSATDLTAGTPANRITYPNLAAASYTAPAKHSREMRLRQEDRDGTISASEEDEALTDDDTITASQASQVATSMLKTSNATSGVQYPWMRPVTNNTTTTAAAAVAAPTALMRIGSMAQSDTQAVKSVDSKEDHRPRKKTKIVGGGGSGHVGLGIREFGSPA</sequence>
<evidence type="ECO:0000313" key="4">
    <source>
        <dbReference type="Proteomes" id="UP000664169"/>
    </source>
</evidence>
<feature type="region of interest" description="Disordered" evidence="2">
    <location>
        <begin position="416"/>
        <end position="456"/>
    </location>
</feature>
<feature type="compositionally biased region" description="Basic and acidic residues" evidence="2">
    <location>
        <begin position="327"/>
        <end position="340"/>
    </location>
</feature>
<feature type="region of interest" description="Disordered" evidence="2">
    <location>
        <begin position="213"/>
        <end position="235"/>
    </location>
</feature>
<proteinExistence type="predicted"/>
<feature type="region of interest" description="Disordered" evidence="2">
    <location>
        <begin position="321"/>
        <end position="356"/>
    </location>
</feature>
<dbReference type="OrthoDB" id="5404651at2759"/>
<keyword evidence="1" id="KW-0175">Coiled coil</keyword>
<comment type="caution">
    <text evidence="3">The sequence shown here is derived from an EMBL/GenBank/DDBJ whole genome shotgun (WGS) entry which is preliminary data.</text>
</comment>
<feature type="region of interest" description="Disordered" evidence="2">
    <location>
        <begin position="1"/>
        <end position="31"/>
    </location>
</feature>
<evidence type="ECO:0000313" key="3">
    <source>
        <dbReference type="EMBL" id="CAF9922707.1"/>
    </source>
</evidence>
<feature type="compositionally biased region" description="Gly residues" evidence="2">
    <location>
        <begin position="437"/>
        <end position="446"/>
    </location>
</feature>
<dbReference type="Proteomes" id="UP000664169">
    <property type="component" value="Unassembled WGS sequence"/>
</dbReference>
<reference evidence="3" key="1">
    <citation type="submission" date="2021-03" db="EMBL/GenBank/DDBJ databases">
        <authorList>
            <person name="Tagirdzhanova G."/>
        </authorList>
    </citation>
    <scope>NUCLEOTIDE SEQUENCE</scope>
</reference>
<organism evidence="3 4">
    <name type="scientific">Gomphillus americanus</name>
    <dbReference type="NCBI Taxonomy" id="1940652"/>
    <lineage>
        <taxon>Eukaryota</taxon>
        <taxon>Fungi</taxon>
        <taxon>Dikarya</taxon>
        <taxon>Ascomycota</taxon>
        <taxon>Pezizomycotina</taxon>
        <taxon>Lecanoromycetes</taxon>
        <taxon>OSLEUM clade</taxon>
        <taxon>Ostropomycetidae</taxon>
        <taxon>Ostropales</taxon>
        <taxon>Graphidaceae</taxon>
        <taxon>Gomphilloideae</taxon>
        <taxon>Gomphillus</taxon>
    </lineage>
</organism>
<feature type="compositionally biased region" description="Acidic residues" evidence="2">
    <location>
        <begin position="345"/>
        <end position="356"/>
    </location>
</feature>
<gene>
    <name evidence="3" type="ORF">GOMPHAMPRED_002649</name>
</gene>
<dbReference type="EMBL" id="CAJPDQ010000018">
    <property type="protein sequence ID" value="CAF9922707.1"/>
    <property type="molecule type" value="Genomic_DNA"/>
</dbReference>
<evidence type="ECO:0000256" key="1">
    <source>
        <dbReference type="SAM" id="Coils"/>
    </source>
</evidence>
<keyword evidence="4" id="KW-1185">Reference proteome</keyword>
<protein>
    <submittedName>
        <fullName evidence="3">Uncharacterized protein</fullName>
    </submittedName>
</protein>
<dbReference type="AlphaFoldDB" id="A0A8H3FCE0"/>